<dbReference type="EMBL" id="AANZ01000018">
    <property type="protein sequence ID" value="EAQ78813.1"/>
    <property type="molecule type" value="Genomic_DNA"/>
</dbReference>
<accession>A3ZXL8</accession>
<dbReference type="HOGENOM" id="CLU_3180794_0_0_0"/>
<evidence type="ECO:0000313" key="2">
    <source>
        <dbReference type="Proteomes" id="UP000004358"/>
    </source>
</evidence>
<sequence length="46" mass="5140">MIEAITYSFQGNSLCPIPIPFPSGFAAWKMEMPMPLKSFGTAFLRD</sequence>
<dbReference type="AlphaFoldDB" id="A3ZXL8"/>
<protein>
    <submittedName>
        <fullName evidence="1">Uncharacterized protein</fullName>
    </submittedName>
</protein>
<name>A3ZXL8_9BACT</name>
<dbReference type="Proteomes" id="UP000004358">
    <property type="component" value="Unassembled WGS sequence"/>
</dbReference>
<evidence type="ECO:0000313" key="1">
    <source>
        <dbReference type="EMBL" id="EAQ78813.1"/>
    </source>
</evidence>
<proteinExistence type="predicted"/>
<dbReference type="STRING" id="314230.DSM3645_29966"/>
<gene>
    <name evidence="1" type="ORF">DSM3645_29966</name>
</gene>
<reference evidence="1 2" key="1">
    <citation type="submission" date="2006-02" db="EMBL/GenBank/DDBJ databases">
        <authorList>
            <person name="Amann R."/>
            <person name="Ferriera S."/>
            <person name="Johnson J."/>
            <person name="Kravitz S."/>
            <person name="Halpern A."/>
            <person name="Remington K."/>
            <person name="Beeson K."/>
            <person name="Tran B."/>
            <person name="Rogers Y.-H."/>
            <person name="Friedman R."/>
            <person name="Venter J.C."/>
        </authorList>
    </citation>
    <scope>NUCLEOTIDE SEQUENCE [LARGE SCALE GENOMIC DNA]</scope>
    <source>
        <strain evidence="1 2">DSM 3645</strain>
    </source>
</reference>
<comment type="caution">
    <text evidence="1">The sequence shown here is derived from an EMBL/GenBank/DDBJ whole genome shotgun (WGS) entry which is preliminary data.</text>
</comment>
<organism evidence="1 2">
    <name type="scientific">Blastopirellula marina DSM 3645</name>
    <dbReference type="NCBI Taxonomy" id="314230"/>
    <lineage>
        <taxon>Bacteria</taxon>
        <taxon>Pseudomonadati</taxon>
        <taxon>Planctomycetota</taxon>
        <taxon>Planctomycetia</taxon>
        <taxon>Pirellulales</taxon>
        <taxon>Pirellulaceae</taxon>
        <taxon>Blastopirellula</taxon>
    </lineage>
</organism>